<dbReference type="EMBL" id="JAAGVY010000108">
    <property type="protein sequence ID" value="NEN25889.1"/>
    <property type="molecule type" value="Genomic_DNA"/>
</dbReference>
<accession>A0A7K3WW17</accession>
<name>A0A7K3WW17_9FLAO</name>
<feature type="domain" description="Secretion system C-terminal sorting" evidence="2">
    <location>
        <begin position="129"/>
        <end position="205"/>
    </location>
</feature>
<dbReference type="InterPro" id="IPR026444">
    <property type="entry name" value="Secre_tail"/>
</dbReference>
<keyword evidence="4" id="KW-1185">Reference proteome</keyword>
<dbReference type="AlphaFoldDB" id="A0A7K3WW17"/>
<evidence type="ECO:0000313" key="4">
    <source>
        <dbReference type="Proteomes" id="UP000486602"/>
    </source>
</evidence>
<evidence type="ECO:0000259" key="2">
    <source>
        <dbReference type="Pfam" id="PF18962"/>
    </source>
</evidence>
<evidence type="ECO:0000256" key="1">
    <source>
        <dbReference type="ARBA" id="ARBA00022729"/>
    </source>
</evidence>
<gene>
    <name evidence="3" type="ORF">G3O08_20570</name>
</gene>
<dbReference type="NCBIfam" id="TIGR04183">
    <property type="entry name" value="Por_Secre_tail"/>
    <property type="match status" value="1"/>
</dbReference>
<dbReference type="RefSeq" id="WP_163287329.1">
    <property type="nucleotide sequence ID" value="NZ_JAAGVY010000108.1"/>
</dbReference>
<reference evidence="3 4" key="1">
    <citation type="submission" date="2020-02" db="EMBL/GenBank/DDBJ databases">
        <title>Out from the shadows clarifying the taxonomy of the family Cryomorphaceae and related taxa by utilizing the GTDB taxonomic framework.</title>
        <authorList>
            <person name="Bowman J.P."/>
        </authorList>
    </citation>
    <scope>NUCLEOTIDE SEQUENCE [LARGE SCALE GENOMIC DNA]</scope>
    <source>
        <strain evidence="3 4">QSSC 1-22</strain>
    </source>
</reference>
<sequence length="207" mass="23007">NYSPAAAMTDRGMYNDAMTLLDSMQLSYKLSTEQSDEMNELKTLYGFIKSVSDNGRSIDNLNSAEISEIQDIAEDATAGRAAVKAQNALCFHYNICYDTNGSPKSNAAPRKPKATYDELVAKLNTSSAFPNPADPYITISFNFLQAHEQSALLVYDNLGRKLLSRQIGKVYEGQELIDTRKLPNGIYFYHLVQNGKNVSEGKFIITH</sequence>
<proteinExistence type="predicted"/>
<organism evidence="3 4">
    <name type="scientific">Cryomorpha ignava</name>
    <dbReference type="NCBI Taxonomy" id="101383"/>
    <lineage>
        <taxon>Bacteria</taxon>
        <taxon>Pseudomonadati</taxon>
        <taxon>Bacteroidota</taxon>
        <taxon>Flavobacteriia</taxon>
        <taxon>Flavobacteriales</taxon>
        <taxon>Cryomorphaceae</taxon>
        <taxon>Cryomorpha</taxon>
    </lineage>
</organism>
<feature type="non-terminal residue" evidence="3">
    <location>
        <position position="1"/>
    </location>
</feature>
<keyword evidence="1" id="KW-0732">Signal</keyword>
<dbReference type="Pfam" id="PF18962">
    <property type="entry name" value="Por_Secre_tail"/>
    <property type="match status" value="1"/>
</dbReference>
<dbReference type="Proteomes" id="UP000486602">
    <property type="component" value="Unassembled WGS sequence"/>
</dbReference>
<evidence type="ECO:0000313" key="3">
    <source>
        <dbReference type="EMBL" id="NEN25889.1"/>
    </source>
</evidence>
<comment type="caution">
    <text evidence="3">The sequence shown here is derived from an EMBL/GenBank/DDBJ whole genome shotgun (WGS) entry which is preliminary data.</text>
</comment>
<protein>
    <submittedName>
        <fullName evidence="3">T9SS type A sorting domain-containing protein</fullName>
    </submittedName>
</protein>